<protein>
    <submittedName>
        <fullName evidence="1">Uncharacterized protein</fullName>
    </submittedName>
</protein>
<organism evidence="1 2">
    <name type="scientific">Actinoplanes derwentensis</name>
    <dbReference type="NCBI Taxonomy" id="113562"/>
    <lineage>
        <taxon>Bacteria</taxon>
        <taxon>Bacillati</taxon>
        <taxon>Actinomycetota</taxon>
        <taxon>Actinomycetes</taxon>
        <taxon>Micromonosporales</taxon>
        <taxon>Micromonosporaceae</taxon>
        <taxon>Actinoplanes</taxon>
    </lineage>
</organism>
<gene>
    <name evidence="1" type="ORF">SAMN04489716_4516</name>
</gene>
<evidence type="ECO:0000313" key="1">
    <source>
        <dbReference type="EMBL" id="SDT56019.1"/>
    </source>
</evidence>
<sequence>MTQPLEAQISAAGSDLSASVGQARENAATVATHLDSLTAAVHLAVAQTRNAGWFALPFAGPLGPGGAYLYGHKVQSTMDRLRESVHEILDFVETVLDGAIPVFSLIDRAFGWLNVVQAPVSAMSDTAGQYVINLNNWSGSARKAYDQRVPIQVKNIDGLSQAGGEMASWLGELVAVNASYIWMLVKPLFDIGGAILAAVAEAATVVGAFHALGKCAELIEIAVQSMWEQIDAALAQLTALINKMLEAKKITGSLGDSWPDMVTFE</sequence>
<dbReference type="EMBL" id="LT629758">
    <property type="protein sequence ID" value="SDT56019.1"/>
    <property type="molecule type" value="Genomic_DNA"/>
</dbReference>
<dbReference type="Proteomes" id="UP000198688">
    <property type="component" value="Chromosome I"/>
</dbReference>
<keyword evidence="2" id="KW-1185">Reference proteome</keyword>
<dbReference type="OrthoDB" id="3688443at2"/>
<name>A0A1H2BDQ7_9ACTN</name>
<evidence type="ECO:0000313" key="2">
    <source>
        <dbReference type="Proteomes" id="UP000198688"/>
    </source>
</evidence>
<dbReference type="STRING" id="113562.SAMN04489716_4516"/>
<proteinExistence type="predicted"/>
<dbReference type="RefSeq" id="WP_092546443.1">
    <property type="nucleotide sequence ID" value="NZ_BOMJ01000062.1"/>
</dbReference>
<reference evidence="1 2" key="1">
    <citation type="submission" date="2016-10" db="EMBL/GenBank/DDBJ databases">
        <authorList>
            <person name="de Groot N.N."/>
        </authorList>
    </citation>
    <scope>NUCLEOTIDE SEQUENCE [LARGE SCALE GENOMIC DNA]</scope>
    <source>
        <strain evidence="1 2">DSM 43941</strain>
    </source>
</reference>
<accession>A0A1H2BDQ7</accession>
<dbReference type="AlphaFoldDB" id="A0A1H2BDQ7"/>